<gene>
    <name evidence="16" type="ORF">P7K49_035546</name>
</gene>
<evidence type="ECO:0000256" key="14">
    <source>
        <dbReference type="SAM" id="MobiDB-lite"/>
    </source>
</evidence>
<dbReference type="InterPro" id="IPR012678">
    <property type="entry name" value="Ribosomal_uL23/eL15/eS24_sf"/>
</dbReference>
<evidence type="ECO:0000313" key="16">
    <source>
        <dbReference type="EMBL" id="KAK2086121.1"/>
    </source>
</evidence>
<dbReference type="PROSITE" id="PS00529">
    <property type="entry name" value="RIBOSOMAL_S24E"/>
    <property type="match status" value="1"/>
</dbReference>
<name>A0ABQ9TN84_SAGOE</name>
<evidence type="ECO:0000256" key="7">
    <source>
        <dbReference type="ARBA" id="ARBA00022980"/>
    </source>
</evidence>
<organism evidence="16 17">
    <name type="scientific">Saguinus oedipus</name>
    <name type="common">Cotton-top tamarin</name>
    <name type="synonym">Oedipomidas oedipus</name>
    <dbReference type="NCBI Taxonomy" id="9490"/>
    <lineage>
        <taxon>Eukaryota</taxon>
        <taxon>Metazoa</taxon>
        <taxon>Chordata</taxon>
        <taxon>Craniata</taxon>
        <taxon>Vertebrata</taxon>
        <taxon>Euteleostomi</taxon>
        <taxon>Mammalia</taxon>
        <taxon>Eutheria</taxon>
        <taxon>Euarchontoglires</taxon>
        <taxon>Primates</taxon>
        <taxon>Haplorrhini</taxon>
        <taxon>Platyrrhini</taxon>
        <taxon>Cebidae</taxon>
        <taxon>Callitrichinae</taxon>
        <taxon>Saguinus</taxon>
    </lineage>
</organism>
<evidence type="ECO:0000256" key="2">
    <source>
        <dbReference type="ARBA" id="ARBA00004496"/>
    </source>
</evidence>
<dbReference type="Gene3D" id="3.30.70.3370">
    <property type="match status" value="1"/>
</dbReference>
<accession>A0ABQ9TN84</accession>
<comment type="cofactor">
    <cofactor evidence="1">
        <name>Mg(2+)</name>
        <dbReference type="ChEBI" id="CHEBI:18420"/>
    </cofactor>
</comment>
<evidence type="ECO:0000313" key="17">
    <source>
        <dbReference type="Proteomes" id="UP001266305"/>
    </source>
</evidence>
<feature type="coiled-coil region" evidence="13">
    <location>
        <begin position="91"/>
        <end position="146"/>
    </location>
</feature>
<dbReference type="InterPro" id="IPR053709">
    <property type="entry name" value="eRP_eS24_sf"/>
</dbReference>
<evidence type="ECO:0000256" key="13">
    <source>
        <dbReference type="SAM" id="Coils"/>
    </source>
</evidence>
<dbReference type="InterPro" id="IPR014930">
    <property type="entry name" value="Myotonic_dystrophy_kinase_coil"/>
</dbReference>
<evidence type="ECO:0000256" key="11">
    <source>
        <dbReference type="ARBA" id="ARBA00048679"/>
    </source>
</evidence>
<sequence>MEMVFAKDNASVTWILSLKTTSLHKDKLSTQKVSDEKDARGYLQALASKMTEELEALRNSSLGTRATDMPWKMRRFAKLDMSARLELQSALDAEIRAKQAIQEELNKVKASNIITECKLKDSEKKNLELLSEIEQLIKDTEELRSEKGIEHQDSQHSFLAFLNTPTDALDQFEQIVQECTPQPGSQLVSVLTGTLPLLPPNFVLLRHTAEKAAIMNDTVTIRTRKFMTNRLLQRKQMVIDVPGKATMPKTEIREKLAKMYKTTPDVIFVFGFRTHFGGGKTTGFGMIYDSLDYAKKNEPKHRLARHGLYEKKKTSRKQRKERKNRMRKVRGTAKANVGAGKK</sequence>
<dbReference type="Pfam" id="PF01282">
    <property type="entry name" value="Ribosomal_S24e"/>
    <property type="match status" value="1"/>
</dbReference>
<dbReference type="HAMAP" id="MF_00545">
    <property type="entry name" value="Ribosomal_eS24"/>
    <property type="match status" value="1"/>
</dbReference>
<evidence type="ECO:0000256" key="8">
    <source>
        <dbReference type="ARBA" id="ARBA00023054"/>
    </source>
</evidence>
<comment type="caution">
    <text evidence="16">The sequence shown here is derived from an EMBL/GenBank/DDBJ whole genome shotgun (WGS) entry which is preliminary data.</text>
</comment>
<keyword evidence="9" id="KW-0687">Ribonucleoprotein</keyword>
<protein>
    <recommendedName>
        <fullName evidence="12">40S ribosomal protein S24</fullName>
    </recommendedName>
</protein>
<dbReference type="PANTHER" id="PTHR10496">
    <property type="entry name" value="40S RIBOSOMAL PROTEIN S24"/>
    <property type="match status" value="1"/>
</dbReference>
<evidence type="ECO:0000256" key="3">
    <source>
        <dbReference type="ARBA" id="ARBA00009680"/>
    </source>
</evidence>
<keyword evidence="5" id="KW-0597">Phosphoprotein</keyword>
<dbReference type="InterPro" id="IPR001976">
    <property type="entry name" value="Ribosomal_eS24"/>
</dbReference>
<keyword evidence="8 13" id="KW-0175">Coiled coil</keyword>
<proteinExistence type="inferred from homology"/>
<comment type="catalytic activity">
    <reaction evidence="11">
        <text>L-seryl-[protein] + ATP = O-phospho-L-seryl-[protein] + ADP + H(+)</text>
        <dbReference type="Rhea" id="RHEA:17989"/>
        <dbReference type="Rhea" id="RHEA-COMP:9863"/>
        <dbReference type="Rhea" id="RHEA-COMP:11604"/>
        <dbReference type="ChEBI" id="CHEBI:15378"/>
        <dbReference type="ChEBI" id="CHEBI:29999"/>
        <dbReference type="ChEBI" id="CHEBI:30616"/>
        <dbReference type="ChEBI" id="CHEBI:83421"/>
        <dbReference type="ChEBI" id="CHEBI:456216"/>
        <dbReference type="EC" id="2.7.11.1"/>
    </reaction>
</comment>
<feature type="region of interest" description="Disordered" evidence="14">
    <location>
        <begin position="306"/>
        <end position="342"/>
    </location>
</feature>
<evidence type="ECO:0000256" key="12">
    <source>
        <dbReference type="RuleBase" id="RU004383"/>
    </source>
</evidence>
<dbReference type="EMBL" id="JASSZA010000020">
    <property type="protein sequence ID" value="KAK2086121.1"/>
    <property type="molecule type" value="Genomic_DNA"/>
</dbReference>
<comment type="catalytic activity">
    <reaction evidence="10">
        <text>L-threonyl-[protein] + ATP = O-phospho-L-threonyl-[protein] + ADP + H(+)</text>
        <dbReference type="Rhea" id="RHEA:46608"/>
        <dbReference type="Rhea" id="RHEA-COMP:11060"/>
        <dbReference type="Rhea" id="RHEA-COMP:11605"/>
        <dbReference type="ChEBI" id="CHEBI:15378"/>
        <dbReference type="ChEBI" id="CHEBI:30013"/>
        <dbReference type="ChEBI" id="CHEBI:30616"/>
        <dbReference type="ChEBI" id="CHEBI:61977"/>
        <dbReference type="ChEBI" id="CHEBI:456216"/>
        <dbReference type="EC" id="2.7.11.1"/>
    </reaction>
</comment>
<reference evidence="16 17" key="1">
    <citation type="submission" date="2023-05" db="EMBL/GenBank/DDBJ databases">
        <title>B98-5 Cell Line De Novo Hybrid Assembly: An Optical Mapping Approach.</title>
        <authorList>
            <person name="Kananen K."/>
            <person name="Auerbach J.A."/>
            <person name="Kautto E."/>
            <person name="Blachly J.S."/>
        </authorList>
    </citation>
    <scope>NUCLEOTIDE SEQUENCE [LARGE SCALE GENOMIC DNA]</scope>
    <source>
        <strain evidence="16">B95-8</strain>
        <tissue evidence="16">Cell line</tissue>
    </source>
</reference>
<evidence type="ECO:0000256" key="1">
    <source>
        <dbReference type="ARBA" id="ARBA00001946"/>
    </source>
</evidence>
<evidence type="ECO:0000256" key="9">
    <source>
        <dbReference type="ARBA" id="ARBA00023274"/>
    </source>
</evidence>
<dbReference type="InterPro" id="IPR018098">
    <property type="entry name" value="Ribosomal_eS24_CS"/>
</dbReference>
<keyword evidence="6" id="KW-0479">Metal-binding</keyword>
<evidence type="ECO:0000256" key="4">
    <source>
        <dbReference type="ARBA" id="ARBA00022490"/>
    </source>
</evidence>
<evidence type="ECO:0000256" key="10">
    <source>
        <dbReference type="ARBA" id="ARBA00047899"/>
    </source>
</evidence>
<feature type="domain" description="Myotonic dystrophy protein kinase coiled coil" evidence="15">
    <location>
        <begin position="86"/>
        <end position="146"/>
    </location>
</feature>
<evidence type="ECO:0000259" key="15">
    <source>
        <dbReference type="Pfam" id="PF08826"/>
    </source>
</evidence>
<comment type="subcellular location">
    <subcellularLocation>
        <location evidence="2">Cytoplasm</location>
    </subcellularLocation>
</comment>
<evidence type="ECO:0000256" key="6">
    <source>
        <dbReference type="ARBA" id="ARBA00022723"/>
    </source>
</evidence>
<feature type="compositionally biased region" description="Basic residues" evidence="14">
    <location>
        <begin position="313"/>
        <end position="331"/>
    </location>
</feature>
<keyword evidence="17" id="KW-1185">Reference proteome</keyword>
<dbReference type="Proteomes" id="UP001266305">
    <property type="component" value="Unassembled WGS sequence"/>
</dbReference>
<keyword evidence="4" id="KW-0963">Cytoplasm</keyword>
<dbReference type="SUPFAM" id="SSF54189">
    <property type="entry name" value="Ribosomal proteins S24e, L23 and L15e"/>
    <property type="match status" value="1"/>
</dbReference>
<comment type="similarity">
    <text evidence="3 12">Belongs to the eukaryotic ribosomal protein eS24 family.</text>
</comment>
<evidence type="ECO:0000256" key="5">
    <source>
        <dbReference type="ARBA" id="ARBA00022553"/>
    </source>
</evidence>
<dbReference type="Gene3D" id="1.20.5.340">
    <property type="match status" value="1"/>
</dbReference>
<dbReference type="Pfam" id="PF08826">
    <property type="entry name" value="DMPK_coil"/>
    <property type="match status" value="1"/>
</dbReference>
<keyword evidence="7" id="KW-0689">Ribosomal protein</keyword>